<dbReference type="HOGENOM" id="CLU_2603732_0_0_5"/>
<organism evidence="2 3">
    <name type="scientific">Rhodopseudomonas palustris (strain HaA2)</name>
    <dbReference type="NCBI Taxonomy" id="316058"/>
    <lineage>
        <taxon>Bacteria</taxon>
        <taxon>Pseudomonadati</taxon>
        <taxon>Pseudomonadota</taxon>
        <taxon>Alphaproteobacteria</taxon>
        <taxon>Hyphomicrobiales</taxon>
        <taxon>Nitrobacteraceae</taxon>
        <taxon>Rhodopseudomonas</taxon>
    </lineage>
</organism>
<evidence type="ECO:0000256" key="1">
    <source>
        <dbReference type="SAM" id="SignalP"/>
    </source>
</evidence>
<gene>
    <name evidence="2" type="ordered locus">RPB_1946</name>
</gene>
<accession>Q2IYQ6</accession>
<dbReference type="KEGG" id="rpb:RPB_1946"/>
<keyword evidence="3" id="KW-1185">Reference proteome</keyword>
<dbReference type="AlphaFoldDB" id="Q2IYQ6"/>
<dbReference type="PROSITE" id="PS51257">
    <property type="entry name" value="PROKAR_LIPOPROTEIN"/>
    <property type="match status" value="1"/>
</dbReference>
<name>Q2IYQ6_RHOP2</name>
<feature type="chain" id="PRO_5004210094" description="Secreted protein" evidence="1">
    <location>
        <begin position="27"/>
        <end position="79"/>
    </location>
</feature>
<sequence length="79" mass="8628">MRPADRYRLDVFAASWLALWSSRSAAASASGSSCASPRRRPLTRNNVCTLLPTVAQPPRMFGMIRSASLIVCSSSLSRR</sequence>
<evidence type="ECO:0000313" key="3">
    <source>
        <dbReference type="Proteomes" id="UP000008809"/>
    </source>
</evidence>
<reference evidence="2 3" key="1">
    <citation type="submission" date="2006-01" db="EMBL/GenBank/DDBJ databases">
        <title>Complete sequence of Rhodopseudomonas palustris HaA2.</title>
        <authorList>
            <consortium name="US DOE Joint Genome Institute"/>
            <person name="Copeland A."/>
            <person name="Lucas S."/>
            <person name="Lapidus A."/>
            <person name="Barry K."/>
            <person name="Detter J.C."/>
            <person name="Glavina T."/>
            <person name="Hammon N."/>
            <person name="Israni S."/>
            <person name="Pitluck S."/>
            <person name="Chain P."/>
            <person name="Malfatti S."/>
            <person name="Shin M."/>
            <person name="Vergez L."/>
            <person name="Schmutz J."/>
            <person name="Larimer F."/>
            <person name="Land M."/>
            <person name="Hauser L."/>
            <person name="Pelletier D.A."/>
            <person name="Kyrpides N."/>
            <person name="Anderson I."/>
            <person name="Oda Y."/>
            <person name="Harwood C.S."/>
            <person name="Richardson P."/>
        </authorList>
    </citation>
    <scope>NUCLEOTIDE SEQUENCE [LARGE SCALE GENOMIC DNA]</scope>
    <source>
        <strain evidence="2 3">HaA2</strain>
    </source>
</reference>
<dbReference type="Proteomes" id="UP000008809">
    <property type="component" value="Chromosome"/>
</dbReference>
<feature type="signal peptide" evidence="1">
    <location>
        <begin position="1"/>
        <end position="26"/>
    </location>
</feature>
<protein>
    <recommendedName>
        <fullName evidence="4">Secreted protein</fullName>
    </recommendedName>
</protein>
<dbReference type="EMBL" id="CP000250">
    <property type="protein sequence ID" value="ABD06654.1"/>
    <property type="molecule type" value="Genomic_DNA"/>
</dbReference>
<evidence type="ECO:0000313" key="2">
    <source>
        <dbReference type="EMBL" id="ABD06654.1"/>
    </source>
</evidence>
<keyword evidence="1" id="KW-0732">Signal</keyword>
<evidence type="ECO:0008006" key="4">
    <source>
        <dbReference type="Google" id="ProtNLM"/>
    </source>
</evidence>
<proteinExistence type="predicted"/>